<keyword evidence="2" id="KW-1185">Reference proteome</keyword>
<dbReference type="RefSeq" id="WP_132247473.1">
    <property type="nucleotide sequence ID" value="NZ_SLWV01000031.1"/>
</dbReference>
<proteinExistence type="predicted"/>
<reference evidence="1 2" key="1">
    <citation type="submission" date="2019-03" db="EMBL/GenBank/DDBJ databases">
        <title>Genomic Encyclopedia of Type Strains, Phase IV (KMG-IV): sequencing the most valuable type-strain genomes for metagenomic binning, comparative biology and taxonomic classification.</title>
        <authorList>
            <person name="Goeker M."/>
        </authorList>
    </citation>
    <scope>NUCLEOTIDE SEQUENCE [LARGE SCALE GENOMIC DNA]</scope>
    <source>
        <strain evidence="1 2">DSM 102940</strain>
    </source>
</reference>
<evidence type="ECO:0000313" key="2">
    <source>
        <dbReference type="Proteomes" id="UP000294919"/>
    </source>
</evidence>
<dbReference type="OrthoDB" id="1958147at2"/>
<evidence type="ECO:0000313" key="1">
    <source>
        <dbReference type="EMBL" id="TCO69492.1"/>
    </source>
</evidence>
<name>A0A4R2KB99_9FIRM</name>
<gene>
    <name evidence="1" type="ORF">EV214_13116</name>
</gene>
<organism evidence="1 2">
    <name type="scientific">Marinisporobacter balticus</name>
    <dbReference type="NCBI Taxonomy" id="2018667"/>
    <lineage>
        <taxon>Bacteria</taxon>
        <taxon>Bacillati</taxon>
        <taxon>Bacillota</taxon>
        <taxon>Clostridia</taxon>
        <taxon>Peptostreptococcales</taxon>
        <taxon>Thermotaleaceae</taxon>
        <taxon>Marinisporobacter</taxon>
    </lineage>
</organism>
<protein>
    <submittedName>
        <fullName evidence="1">Uncharacterized protein</fullName>
    </submittedName>
</protein>
<sequence>MARENTPNISLTYETDKNNNFSYDNDIKNNMIAVDQAIKEDRDRLDNIENPDFTTVGSTTDSIISVPESSVKGQVSVGLKGKICTNLFESQNTKDSLLNIASGINIPIDLNGGISTIGSVATIVKKVNLVSGRKYLIKTDWLSPTTNNATLLRFYGGNIISDTTIIGTPTNNNLSSYLVFTAPETDLVGMAWRNNVSDSNYYHDKTFIYDITNETETNLEKLIQKYSYVNNTKSTVSTRIKSIWKNLFDKNASRISGFLAQDGNVLGSTGWFTFDFIRVKSNTSYRLSNQASSSTAHVNFYDNHKNLIGGVTNSIAVSVFDTPNNCAYIRFSTTFTTLDLVQLEEGTTATEYEPYTDSNLYIQKINPKTGEIETMNSLLNGVKDEVFVGGDGKHYLRKETEKYILQASDILTLDTSFSSNFDIIQINKKNDSNDYNNSTIQSGQTLLDGYSYGAYVDNISMIGKLFTSTTSRYGIAIQKGKYTTLADAQADKYLGGLAGLELIYQLAEPIIYENGENGFRVDGQLVSYGPGTTIQIEPFHKKVHEYKDGIKFPFAIANIEKVYRIHGEVFEPISFNDITIASDSLSITIAGEVEGENFEVYAPYKLENHGGQEIELKVPNNAAEQRDGNTRMALANSERLTRHESMILSNALDIISLELQLKQLGGN</sequence>
<comment type="caution">
    <text evidence="1">The sequence shown here is derived from an EMBL/GenBank/DDBJ whole genome shotgun (WGS) entry which is preliminary data.</text>
</comment>
<accession>A0A4R2KB99</accession>
<dbReference type="Proteomes" id="UP000294919">
    <property type="component" value="Unassembled WGS sequence"/>
</dbReference>
<dbReference type="EMBL" id="SLWV01000031">
    <property type="protein sequence ID" value="TCO69492.1"/>
    <property type="molecule type" value="Genomic_DNA"/>
</dbReference>
<dbReference type="AlphaFoldDB" id="A0A4R2KB99"/>